<accession>A0AAV6NT41</accession>
<keyword evidence="3" id="KW-1185">Reference proteome</keyword>
<dbReference type="EMBL" id="JAGKQH010000004">
    <property type="protein sequence ID" value="KAG6602473.1"/>
    <property type="molecule type" value="Genomic_DNA"/>
</dbReference>
<comment type="caution">
    <text evidence="2">The sequence shown here is derived from an EMBL/GenBank/DDBJ whole genome shotgun (WGS) entry which is preliminary data.</text>
</comment>
<organism evidence="2 3">
    <name type="scientific">Cucurbita argyrosperma subsp. sororia</name>
    <dbReference type="NCBI Taxonomy" id="37648"/>
    <lineage>
        <taxon>Eukaryota</taxon>
        <taxon>Viridiplantae</taxon>
        <taxon>Streptophyta</taxon>
        <taxon>Embryophyta</taxon>
        <taxon>Tracheophyta</taxon>
        <taxon>Spermatophyta</taxon>
        <taxon>Magnoliopsida</taxon>
        <taxon>eudicotyledons</taxon>
        <taxon>Gunneridae</taxon>
        <taxon>Pentapetalae</taxon>
        <taxon>rosids</taxon>
        <taxon>fabids</taxon>
        <taxon>Cucurbitales</taxon>
        <taxon>Cucurbitaceae</taxon>
        <taxon>Cucurbiteae</taxon>
        <taxon>Cucurbita</taxon>
    </lineage>
</organism>
<gene>
    <name evidence="2" type="ORF">SDJN03_07706</name>
</gene>
<evidence type="ECO:0000313" key="2">
    <source>
        <dbReference type="EMBL" id="KAG6602473.1"/>
    </source>
</evidence>
<keyword evidence="1" id="KW-0812">Transmembrane</keyword>
<sequence length="120" mass="14169">MHRSDGKDRALLCYRLLVEIWNDKETELRKKLLELRGIDPDEFLLNLLLIIQMLILLFLIVLASWKYRVPNCCRLQFNREANLTETDIMEKYSLVKGKMEGMADKPCCYLIYDRGKNIGN</sequence>
<dbReference type="Proteomes" id="UP000685013">
    <property type="component" value="Chromosome 4"/>
</dbReference>
<keyword evidence="1" id="KW-1133">Transmembrane helix</keyword>
<reference evidence="2 3" key="1">
    <citation type="journal article" date="2021" name="Hortic Res">
        <title>The domestication of Cucurbita argyrosperma as revealed by the genome of its wild relative.</title>
        <authorList>
            <person name="Barrera-Redondo J."/>
            <person name="Sanchez-de la Vega G."/>
            <person name="Aguirre-Liguori J.A."/>
            <person name="Castellanos-Morales G."/>
            <person name="Gutierrez-Guerrero Y.T."/>
            <person name="Aguirre-Dugua X."/>
            <person name="Aguirre-Planter E."/>
            <person name="Tenaillon M.I."/>
            <person name="Lira-Saade R."/>
            <person name="Eguiarte L.E."/>
        </authorList>
    </citation>
    <scope>NUCLEOTIDE SEQUENCE [LARGE SCALE GENOMIC DNA]</scope>
    <source>
        <strain evidence="2">JBR-2021</strain>
    </source>
</reference>
<feature type="non-terminal residue" evidence="2">
    <location>
        <position position="1"/>
    </location>
</feature>
<evidence type="ECO:0000313" key="3">
    <source>
        <dbReference type="Proteomes" id="UP000685013"/>
    </source>
</evidence>
<evidence type="ECO:0000256" key="1">
    <source>
        <dbReference type="SAM" id="Phobius"/>
    </source>
</evidence>
<name>A0AAV6NT41_9ROSI</name>
<protein>
    <submittedName>
        <fullName evidence="2">Uncharacterized protein</fullName>
    </submittedName>
</protein>
<keyword evidence="1" id="KW-0472">Membrane</keyword>
<feature type="transmembrane region" description="Helical" evidence="1">
    <location>
        <begin position="43"/>
        <end position="65"/>
    </location>
</feature>
<proteinExistence type="predicted"/>
<dbReference type="AlphaFoldDB" id="A0AAV6NT41"/>